<keyword evidence="2 5" id="KW-0813">Transport</keyword>
<dbReference type="GO" id="GO:0030001">
    <property type="term" value="P:metal ion transport"/>
    <property type="evidence" value="ECO:0007669"/>
    <property type="project" value="InterPro"/>
</dbReference>
<dbReference type="InterPro" id="IPR006127">
    <property type="entry name" value="ZnuA-like"/>
</dbReference>
<dbReference type="RefSeq" id="WP_037580952.1">
    <property type="nucleotide sequence ID" value="NZ_AP021853.1"/>
</dbReference>
<proteinExistence type="inferred from homology"/>
<dbReference type="PRINTS" id="PR00690">
    <property type="entry name" value="ADHESNFAMILY"/>
</dbReference>
<dbReference type="InterPro" id="IPR006128">
    <property type="entry name" value="Lipoprotein_PsaA-like"/>
</dbReference>
<dbReference type="AlphaFoldDB" id="A0A5K7WY29"/>
<dbReference type="GO" id="GO:0046872">
    <property type="term" value="F:metal ion binding"/>
    <property type="evidence" value="ECO:0007669"/>
    <property type="project" value="UniProtKB-KW"/>
</dbReference>
<gene>
    <name evidence="6" type="ORF">St703_22760</name>
</gene>
<evidence type="ECO:0000256" key="3">
    <source>
        <dbReference type="ARBA" id="ARBA00022723"/>
    </source>
</evidence>
<comment type="similarity">
    <text evidence="5">Belongs to the bacterial solute-binding protein 9 family.</text>
</comment>
<keyword evidence="4" id="KW-0732">Signal</keyword>
<keyword evidence="3" id="KW-0479">Metal-binding</keyword>
<dbReference type="EMBL" id="AP021853">
    <property type="protein sequence ID" value="BBN99571.1"/>
    <property type="molecule type" value="Genomic_DNA"/>
</dbReference>
<dbReference type="InterPro" id="IPR050492">
    <property type="entry name" value="Bact_metal-bind_prot9"/>
</dbReference>
<protein>
    <submittedName>
        <fullName evidence="6">Metal ABC transporter substrate-binding protein</fullName>
    </submittedName>
</protein>
<evidence type="ECO:0000256" key="2">
    <source>
        <dbReference type="ARBA" id="ARBA00022448"/>
    </source>
</evidence>
<dbReference type="Gene3D" id="3.40.50.1980">
    <property type="entry name" value="Nitrogenase molybdenum iron protein domain"/>
    <property type="match status" value="2"/>
</dbReference>
<dbReference type="PROSITE" id="PS51257">
    <property type="entry name" value="PROKAR_LIPOPROTEIN"/>
    <property type="match status" value="1"/>
</dbReference>
<evidence type="ECO:0000256" key="5">
    <source>
        <dbReference type="RuleBase" id="RU003512"/>
    </source>
</evidence>
<reference evidence="6 7" key="1">
    <citation type="submission" date="2019-09" db="EMBL/GenBank/DDBJ databases">
        <title>Complete genome sequence of Sporolactobacillus terrae 70-3.</title>
        <authorList>
            <person name="Tanaka N."/>
            <person name="Shiwa Y."/>
            <person name="Fujita N."/>
            <person name="Tanasupawat S."/>
        </authorList>
    </citation>
    <scope>NUCLEOTIDE SEQUENCE [LARGE SCALE GENOMIC DNA]</scope>
    <source>
        <strain evidence="6 7">70-3</strain>
    </source>
</reference>
<dbReference type="Proteomes" id="UP000326951">
    <property type="component" value="Chromosome"/>
</dbReference>
<dbReference type="GO" id="GO:0007155">
    <property type="term" value="P:cell adhesion"/>
    <property type="evidence" value="ECO:0007669"/>
    <property type="project" value="InterPro"/>
</dbReference>
<dbReference type="PANTHER" id="PTHR42953:SF1">
    <property type="entry name" value="METAL-BINDING PROTEIN HI_0362-RELATED"/>
    <property type="match status" value="1"/>
</dbReference>
<comment type="subcellular location">
    <subcellularLocation>
        <location evidence="1">Cell envelope</location>
    </subcellularLocation>
</comment>
<sequence>MRQHKRQSIFLLISIFSLLLGLLAGCGNGTSSQGGASNKIKVVAAEDFYGEAVQAVGGKRVSVTSVINKPSMDPHDFEPTAATARAVSDAKLVVYNGIGYDGWMNNLVKQSKAQTTIRVAEDVMGKKDGDNEHLWYNPETMPKLTNAIAEQLSKIDKKHAAEYKNNAKKYIEALKPIQEKIAALSKHADHKKVDVSEPVFDYMVQALGYTIANNHFETAVEQETDPSPKDIAAMQKDIKEQRIAFFVSNIQEISPTVSKMMKLADQHDVPVVKVTETLPKGKNYKTWMLDQLSQVEEAQNSN</sequence>
<organism evidence="6 7">
    <name type="scientific">Sporolactobacillus terrae</name>
    <dbReference type="NCBI Taxonomy" id="269673"/>
    <lineage>
        <taxon>Bacteria</taxon>
        <taxon>Bacillati</taxon>
        <taxon>Bacillota</taxon>
        <taxon>Bacilli</taxon>
        <taxon>Bacillales</taxon>
        <taxon>Sporolactobacillaceae</taxon>
        <taxon>Sporolactobacillus</taxon>
    </lineage>
</organism>
<accession>A0A5K7WY29</accession>
<evidence type="ECO:0000313" key="7">
    <source>
        <dbReference type="Proteomes" id="UP000326951"/>
    </source>
</evidence>
<dbReference type="Pfam" id="PF01297">
    <property type="entry name" value="ZnuA"/>
    <property type="match status" value="1"/>
</dbReference>
<name>A0A5K7WY29_9BACL</name>
<dbReference type="SUPFAM" id="SSF53807">
    <property type="entry name" value="Helical backbone' metal receptor"/>
    <property type="match status" value="1"/>
</dbReference>
<dbReference type="CDD" id="cd01020">
    <property type="entry name" value="TroA_b"/>
    <property type="match status" value="1"/>
</dbReference>
<dbReference type="GO" id="GO:0030313">
    <property type="term" value="C:cell envelope"/>
    <property type="evidence" value="ECO:0007669"/>
    <property type="project" value="UniProtKB-SubCell"/>
</dbReference>
<evidence type="ECO:0000256" key="1">
    <source>
        <dbReference type="ARBA" id="ARBA00004196"/>
    </source>
</evidence>
<evidence type="ECO:0000256" key="4">
    <source>
        <dbReference type="ARBA" id="ARBA00022729"/>
    </source>
</evidence>
<evidence type="ECO:0000313" key="6">
    <source>
        <dbReference type="EMBL" id="BBN99571.1"/>
    </source>
</evidence>
<dbReference type="PANTHER" id="PTHR42953">
    <property type="entry name" value="HIGH-AFFINITY ZINC UPTAKE SYSTEM PROTEIN ZNUA-RELATED"/>
    <property type="match status" value="1"/>
</dbReference>